<organism evidence="7 8">
    <name type="scientific">Miscanthus lutarioriparius</name>
    <dbReference type="NCBI Taxonomy" id="422564"/>
    <lineage>
        <taxon>Eukaryota</taxon>
        <taxon>Viridiplantae</taxon>
        <taxon>Streptophyta</taxon>
        <taxon>Embryophyta</taxon>
        <taxon>Tracheophyta</taxon>
        <taxon>Spermatophyta</taxon>
        <taxon>Magnoliopsida</taxon>
        <taxon>Liliopsida</taxon>
        <taxon>Poales</taxon>
        <taxon>Poaceae</taxon>
        <taxon>PACMAD clade</taxon>
        <taxon>Panicoideae</taxon>
        <taxon>Andropogonodae</taxon>
        <taxon>Andropogoneae</taxon>
        <taxon>Saccharinae</taxon>
        <taxon>Miscanthus</taxon>
    </lineage>
</organism>
<evidence type="ECO:0000256" key="4">
    <source>
        <dbReference type="ARBA" id="ARBA00023002"/>
    </source>
</evidence>
<dbReference type="Proteomes" id="UP000604825">
    <property type="component" value="Unassembled WGS sequence"/>
</dbReference>
<dbReference type="CDD" id="cd20618">
    <property type="entry name" value="CYP71_clan"/>
    <property type="match status" value="1"/>
</dbReference>
<dbReference type="PANTHER" id="PTHR47944:SF9">
    <property type="entry name" value="FLAVONOID 3-MONOOXYGENASE"/>
    <property type="match status" value="1"/>
</dbReference>
<feature type="binding site" description="axial binding residue" evidence="6">
    <location>
        <position position="459"/>
    </location>
    <ligand>
        <name>heme</name>
        <dbReference type="ChEBI" id="CHEBI:30413"/>
    </ligand>
    <ligandPart>
        <name>Fe</name>
        <dbReference type="ChEBI" id="CHEBI:18248"/>
    </ligandPart>
</feature>
<evidence type="ECO:0000256" key="6">
    <source>
        <dbReference type="PIRSR" id="PIRSR602401-1"/>
    </source>
</evidence>
<protein>
    <recommendedName>
        <fullName evidence="9">Cytochrome P450</fullName>
    </recommendedName>
</protein>
<reference evidence="7" key="1">
    <citation type="submission" date="2020-10" db="EMBL/GenBank/DDBJ databases">
        <authorList>
            <person name="Han B."/>
            <person name="Lu T."/>
            <person name="Zhao Q."/>
            <person name="Huang X."/>
            <person name="Zhao Y."/>
        </authorList>
    </citation>
    <scope>NUCLEOTIDE SEQUENCE</scope>
</reference>
<evidence type="ECO:0000256" key="3">
    <source>
        <dbReference type="ARBA" id="ARBA00022723"/>
    </source>
</evidence>
<evidence type="ECO:0000256" key="2">
    <source>
        <dbReference type="ARBA" id="ARBA00022617"/>
    </source>
</evidence>
<keyword evidence="2 6" id="KW-0349">Heme</keyword>
<accession>A0A811MRN9</accession>
<keyword evidence="3 6" id="KW-0479">Metal-binding</keyword>
<dbReference type="EMBL" id="CAJGYO010000002">
    <property type="protein sequence ID" value="CAD6211270.1"/>
    <property type="molecule type" value="Genomic_DNA"/>
</dbReference>
<dbReference type="GO" id="GO:0020037">
    <property type="term" value="F:heme binding"/>
    <property type="evidence" value="ECO:0007669"/>
    <property type="project" value="InterPro"/>
</dbReference>
<evidence type="ECO:0000313" key="7">
    <source>
        <dbReference type="EMBL" id="CAD6211270.1"/>
    </source>
</evidence>
<dbReference type="GO" id="GO:0004497">
    <property type="term" value="F:monooxygenase activity"/>
    <property type="evidence" value="ECO:0007669"/>
    <property type="project" value="InterPro"/>
</dbReference>
<evidence type="ECO:0000256" key="1">
    <source>
        <dbReference type="ARBA" id="ARBA00010617"/>
    </source>
</evidence>
<dbReference type="GO" id="GO:0016705">
    <property type="term" value="F:oxidoreductase activity, acting on paired donors, with incorporation or reduction of molecular oxygen"/>
    <property type="evidence" value="ECO:0007669"/>
    <property type="project" value="InterPro"/>
</dbReference>
<dbReference type="OrthoDB" id="2789670at2759"/>
<keyword evidence="5 6" id="KW-0408">Iron</keyword>
<evidence type="ECO:0000313" key="8">
    <source>
        <dbReference type="Proteomes" id="UP000604825"/>
    </source>
</evidence>
<keyword evidence="8" id="KW-1185">Reference proteome</keyword>
<dbReference type="Pfam" id="PF00067">
    <property type="entry name" value="p450"/>
    <property type="match status" value="1"/>
</dbReference>
<dbReference type="PRINTS" id="PR00385">
    <property type="entry name" value="P450"/>
</dbReference>
<comment type="similarity">
    <text evidence="1">Belongs to the cytochrome P450 family.</text>
</comment>
<comment type="caution">
    <text evidence="7">The sequence shown here is derived from an EMBL/GenBank/DDBJ whole genome shotgun (WGS) entry which is preliminary data.</text>
</comment>
<dbReference type="AlphaFoldDB" id="A0A811MRN9"/>
<evidence type="ECO:0000256" key="5">
    <source>
        <dbReference type="ARBA" id="ARBA00023004"/>
    </source>
</evidence>
<dbReference type="InterPro" id="IPR036396">
    <property type="entry name" value="Cyt_P450_sf"/>
</dbReference>
<dbReference type="SUPFAM" id="SSF48264">
    <property type="entry name" value="Cytochrome P450"/>
    <property type="match status" value="1"/>
</dbReference>
<dbReference type="InterPro" id="IPR002401">
    <property type="entry name" value="Cyt_P450_E_grp-I"/>
</dbReference>
<sequence length="527" mass="58432">MAFPIFQVGNGITNRETNPMDLGRQTKHLPRCDHITNQLRRIIPQMQLNSIPSMTSSIQTPASSINPGETPLKDLATGSSKYMLPPGPRPWPVIGNLNLIGPFPHRSMHELSTRHGPLMSLRFGSYPVVVGSSVDMAKFFLKTHDLAFLDRPAVASARHILYNGSDGLWAPYGPYWCQGRKLCQNELLSASGIKSTEHIRSEEVRCMLRDVSAAASRDGGAVVRLKDHLSMASFNVVSRMALGKKYIFNGAGSLMASEAFRWMIQEFFFLNGAEYIKRMKRLSKMIDPLLEHVLGEHSERRRRQGEGFVPRDMVDRLLQLADDASLEAPIERDGIKAFILWALSELLRNPEAMAKATGELDRVVGGGRLVTEADFPRLPYLEAVVKETLRVHPVAPLLAPQLSREDTSVGGYDIPAGTRVFVRSASSEEFRPERFVGSGVDVKGRDLEFLPFGSGRLMCPGLGLGMKMVQLMLANLLQAFAWRLPDGVGVDDLSMEEKFGLSMPRMVPFEAVPEPKLPAHLYDGPCP</sequence>
<dbReference type="InterPro" id="IPR001128">
    <property type="entry name" value="Cyt_P450"/>
</dbReference>
<keyword evidence="4" id="KW-0560">Oxidoreductase</keyword>
<dbReference type="PANTHER" id="PTHR47944">
    <property type="entry name" value="CYTOCHROME P450 98A9"/>
    <property type="match status" value="1"/>
</dbReference>
<gene>
    <name evidence="7" type="ORF">NCGR_LOCUS7249</name>
</gene>
<proteinExistence type="inferred from homology"/>
<dbReference type="PRINTS" id="PR00463">
    <property type="entry name" value="EP450I"/>
</dbReference>
<dbReference type="GO" id="GO:0005506">
    <property type="term" value="F:iron ion binding"/>
    <property type="evidence" value="ECO:0007669"/>
    <property type="project" value="InterPro"/>
</dbReference>
<dbReference type="Gene3D" id="1.10.630.10">
    <property type="entry name" value="Cytochrome P450"/>
    <property type="match status" value="1"/>
</dbReference>
<evidence type="ECO:0008006" key="9">
    <source>
        <dbReference type="Google" id="ProtNLM"/>
    </source>
</evidence>
<comment type="cofactor">
    <cofactor evidence="6">
        <name>heme</name>
        <dbReference type="ChEBI" id="CHEBI:30413"/>
    </cofactor>
</comment>
<name>A0A811MRN9_9POAL</name>